<feature type="transmembrane region" description="Helical" evidence="1">
    <location>
        <begin position="9"/>
        <end position="30"/>
    </location>
</feature>
<protein>
    <recommendedName>
        <fullName evidence="4">Band 7 domain-containing protein</fullName>
    </recommendedName>
</protein>
<gene>
    <name evidence="2" type="ORF">KK078_09610</name>
</gene>
<reference evidence="2 3" key="1">
    <citation type="submission" date="2021-05" db="EMBL/GenBank/DDBJ databases">
        <title>A Polyphasic approach of four new species of the genus Ohtaekwangia: Ohtaekwangia histidinii sp. nov., Ohtaekwangia cretensis sp. nov., Ohtaekwangia indiensis sp. nov., Ohtaekwangia reichenbachii sp. nov. from diverse environment.</title>
        <authorList>
            <person name="Octaviana S."/>
        </authorList>
    </citation>
    <scope>NUCLEOTIDE SEQUENCE [LARGE SCALE GENOMIC DNA]</scope>
    <source>
        <strain evidence="2 3">PWU37</strain>
    </source>
</reference>
<accession>A0AAP2D7Q6</accession>
<evidence type="ECO:0000313" key="3">
    <source>
        <dbReference type="Proteomes" id="UP001319180"/>
    </source>
</evidence>
<organism evidence="2 3">
    <name type="scientific">Dawidia soli</name>
    <dbReference type="NCBI Taxonomy" id="2782352"/>
    <lineage>
        <taxon>Bacteria</taxon>
        <taxon>Pseudomonadati</taxon>
        <taxon>Bacteroidota</taxon>
        <taxon>Cytophagia</taxon>
        <taxon>Cytophagales</taxon>
        <taxon>Chryseotaleaceae</taxon>
        <taxon>Dawidia</taxon>
    </lineage>
</organism>
<sequence>MNPFTKRSIIIGVVSILALILFLILNPFSWNDAGNRTVVERTTGEQIVQFAPGIFYAGFFAKEKAWPNQISVTYQDTNAQLEIEDNGIEVGQIMVRFSDATTANVKGITQFILPSDEKEMILIHNTHRTPQSLVVKRLAPYTKECLQSSAQLMSSEKHYGGGRAQMSQDFMDQLKDGVYLLKTEENVVFDSLEREKKRIYQTQIQYDKKTNAPKRKLSSIKEYGITVADAAITDVDYEDQVDEKLKKIIDAVTKSSISKQELMTAQQQTLTAKAKGEQALVEIEYQQKQEQTRQVVEAETRVKVAEQEKLQQKVAYDASILEAKKIKELADAQAYARAKIMRADGALEMKLKAQVEVQKVWAEAFSKYTGAIVPQFQTGGGTTSNGALNFMDIMTAKTAKDFALDMKNTNQSTAQ</sequence>
<keyword evidence="1" id="KW-0472">Membrane</keyword>
<proteinExistence type="predicted"/>
<name>A0AAP2D7Q6_9BACT</name>
<keyword evidence="1" id="KW-0812">Transmembrane</keyword>
<evidence type="ECO:0000256" key="1">
    <source>
        <dbReference type="SAM" id="Phobius"/>
    </source>
</evidence>
<keyword evidence="1" id="KW-1133">Transmembrane helix</keyword>
<dbReference type="RefSeq" id="WP_254090052.1">
    <property type="nucleotide sequence ID" value="NZ_JAHESC010000011.1"/>
</dbReference>
<comment type="caution">
    <text evidence="2">The sequence shown here is derived from an EMBL/GenBank/DDBJ whole genome shotgun (WGS) entry which is preliminary data.</text>
</comment>
<dbReference type="EMBL" id="JAHESC010000011">
    <property type="protein sequence ID" value="MBT1686814.1"/>
    <property type="molecule type" value="Genomic_DNA"/>
</dbReference>
<dbReference type="AlphaFoldDB" id="A0AAP2D7Q6"/>
<keyword evidence="3" id="KW-1185">Reference proteome</keyword>
<evidence type="ECO:0000313" key="2">
    <source>
        <dbReference type="EMBL" id="MBT1686814.1"/>
    </source>
</evidence>
<dbReference type="Proteomes" id="UP001319180">
    <property type="component" value="Unassembled WGS sequence"/>
</dbReference>
<evidence type="ECO:0008006" key="4">
    <source>
        <dbReference type="Google" id="ProtNLM"/>
    </source>
</evidence>